<organism evidence="6 7">
    <name type="scientific">Candidatus Scatavimonas merdigallinarum</name>
    <dbReference type="NCBI Taxonomy" id="2840914"/>
    <lineage>
        <taxon>Bacteria</taxon>
        <taxon>Bacillati</taxon>
        <taxon>Bacillota</taxon>
        <taxon>Clostridia</taxon>
        <taxon>Eubacteriales</taxon>
        <taxon>Oscillospiraceae</taxon>
        <taxon>Oscillospiraceae incertae sedis</taxon>
        <taxon>Candidatus Scatavimonas</taxon>
    </lineage>
</organism>
<dbReference type="GO" id="GO:0016887">
    <property type="term" value="F:ATP hydrolysis activity"/>
    <property type="evidence" value="ECO:0007669"/>
    <property type="project" value="InterPro"/>
</dbReference>
<protein>
    <submittedName>
        <fullName evidence="6">ABC transporter ATP-binding protein</fullName>
    </submittedName>
</protein>
<dbReference type="SUPFAM" id="SSF52540">
    <property type="entry name" value="P-loop containing nucleoside triphosphate hydrolases"/>
    <property type="match status" value="1"/>
</dbReference>
<keyword evidence="2" id="KW-0813">Transport</keyword>
<accession>A0A9D0ZIU6</accession>
<dbReference type="SMART" id="SM00382">
    <property type="entry name" value="AAA"/>
    <property type="match status" value="1"/>
</dbReference>
<dbReference type="CDD" id="cd03255">
    <property type="entry name" value="ABC_MJ0796_LolCDE_FtsE"/>
    <property type="match status" value="1"/>
</dbReference>
<dbReference type="InterPro" id="IPR003439">
    <property type="entry name" value="ABC_transporter-like_ATP-bd"/>
</dbReference>
<dbReference type="Gene3D" id="3.40.50.300">
    <property type="entry name" value="P-loop containing nucleotide triphosphate hydrolases"/>
    <property type="match status" value="1"/>
</dbReference>
<evidence type="ECO:0000256" key="1">
    <source>
        <dbReference type="ARBA" id="ARBA00005417"/>
    </source>
</evidence>
<comment type="similarity">
    <text evidence="1">Belongs to the ABC transporter superfamily.</text>
</comment>
<dbReference type="EMBL" id="DVFW01000042">
    <property type="protein sequence ID" value="HIQ81223.1"/>
    <property type="molecule type" value="Genomic_DNA"/>
</dbReference>
<dbReference type="GO" id="GO:0005524">
    <property type="term" value="F:ATP binding"/>
    <property type="evidence" value="ECO:0007669"/>
    <property type="project" value="UniProtKB-KW"/>
</dbReference>
<name>A0A9D0ZIU6_9FIRM</name>
<dbReference type="InterPro" id="IPR017871">
    <property type="entry name" value="ABC_transporter-like_CS"/>
</dbReference>
<keyword evidence="3" id="KW-0547">Nucleotide-binding</keyword>
<evidence type="ECO:0000256" key="2">
    <source>
        <dbReference type="ARBA" id="ARBA00022448"/>
    </source>
</evidence>
<keyword evidence="4 6" id="KW-0067">ATP-binding</keyword>
<dbReference type="PANTHER" id="PTHR42798:SF7">
    <property type="entry name" value="ALPHA-D-RIBOSE 1-METHYLPHOSPHONATE 5-TRIPHOSPHATE SYNTHASE SUBUNIT PHNL"/>
    <property type="match status" value="1"/>
</dbReference>
<dbReference type="InterPro" id="IPR027417">
    <property type="entry name" value="P-loop_NTPase"/>
</dbReference>
<gene>
    <name evidence="6" type="ORF">IAD32_08090</name>
</gene>
<comment type="caution">
    <text evidence="6">The sequence shown here is derived from an EMBL/GenBank/DDBJ whole genome shotgun (WGS) entry which is preliminary data.</text>
</comment>
<dbReference type="InterPro" id="IPR017911">
    <property type="entry name" value="MacB-like_ATP-bd"/>
</dbReference>
<dbReference type="InterPro" id="IPR003593">
    <property type="entry name" value="AAA+_ATPase"/>
</dbReference>
<dbReference type="PANTHER" id="PTHR42798">
    <property type="entry name" value="LIPOPROTEIN-RELEASING SYSTEM ATP-BINDING PROTEIN LOLD"/>
    <property type="match status" value="1"/>
</dbReference>
<dbReference type="PROSITE" id="PS50893">
    <property type="entry name" value="ABC_TRANSPORTER_2"/>
    <property type="match status" value="1"/>
</dbReference>
<dbReference type="Proteomes" id="UP000886787">
    <property type="component" value="Unassembled WGS sequence"/>
</dbReference>
<evidence type="ECO:0000259" key="5">
    <source>
        <dbReference type="PROSITE" id="PS50893"/>
    </source>
</evidence>
<feature type="domain" description="ABC transporter" evidence="5">
    <location>
        <begin position="2"/>
        <end position="225"/>
    </location>
</feature>
<evidence type="ECO:0000256" key="3">
    <source>
        <dbReference type="ARBA" id="ARBA00022741"/>
    </source>
</evidence>
<dbReference type="AlphaFoldDB" id="A0A9D0ZIU6"/>
<dbReference type="GO" id="GO:0022857">
    <property type="term" value="F:transmembrane transporter activity"/>
    <property type="evidence" value="ECO:0007669"/>
    <property type="project" value="UniProtKB-ARBA"/>
</dbReference>
<proteinExistence type="inferred from homology"/>
<evidence type="ECO:0000313" key="6">
    <source>
        <dbReference type="EMBL" id="HIQ81223.1"/>
    </source>
</evidence>
<dbReference type="PROSITE" id="PS00211">
    <property type="entry name" value="ABC_TRANSPORTER_1"/>
    <property type="match status" value="1"/>
</dbReference>
<dbReference type="FunFam" id="3.40.50.300:FF:000032">
    <property type="entry name" value="Export ABC transporter ATP-binding protein"/>
    <property type="match status" value="1"/>
</dbReference>
<dbReference type="Pfam" id="PF00005">
    <property type="entry name" value="ABC_tran"/>
    <property type="match status" value="1"/>
</dbReference>
<evidence type="ECO:0000313" key="7">
    <source>
        <dbReference type="Proteomes" id="UP000886787"/>
    </source>
</evidence>
<dbReference type="GO" id="GO:0098796">
    <property type="term" value="C:membrane protein complex"/>
    <property type="evidence" value="ECO:0007669"/>
    <property type="project" value="UniProtKB-ARBA"/>
</dbReference>
<reference evidence="6" key="2">
    <citation type="journal article" date="2021" name="PeerJ">
        <title>Extensive microbial diversity within the chicken gut microbiome revealed by metagenomics and culture.</title>
        <authorList>
            <person name="Gilroy R."/>
            <person name="Ravi A."/>
            <person name="Getino M."/>
            <person name="Pursley I."/>
            <person name="Horton D.L."/>
            <person name="Alikhan N.F."/>
            <person name="Baker D."/>
            <person name="Gharbi K."/>
            <person name="Hall N."/>
            <person name="Watson M."/>
            <person name="Adriaenssens E.M."/>
            <person name="Foster-Nyarko E."/>
            <person name="Jarju S."/>
            <person name="Secka A."/>
            <person name="Antonio M."/>
            <person name="Oren A."/>
            <person name="Chaudhuri R.R."/>
            <person name="La Ragione R."/>
            <person name="Hildebrand F."/>
            <person name="Pallen M.J."/>
        </authorList>
    </citation>
    <scope>NUCLEOTIDE SEQUENCE</scope>
    <source>
        <strain evidence="6">ChiSjej1B19-3389</strain>
    </source>
</reference>
<reference evidence="6" key="1">
    <citation type="submission" date="2020-10" db="EMBL/GenBank/DDBJ databases">
        <authorList>
            <person name="Gilroy R."/>
        </authorList>
    </citation>
    <scope>NUCLEOTIDE SEQUENCE</scope>
    <source>
        <strain evidence="6">ChiSjej1B19-3389</strain>
    </source>
</reference>
<evidence type="ECO:0000256" key="4">
    <source>
        <dbReference type="ARBA" id="ARBA00022840"/>
    </source>
</evidence>
<sequence length="226" mass="25141">MIKLEHINKFYKLGSLRFQALKDVNLTIKKGEFIAVQGKSGAGKSTLLHILGCLDRYDSGTYMFDGIDIASLNDRKNAKLRNEKIGFVMQDFSLINHKKVSFNVMLPLFFNRTPNKKMREMAFTALQAVDIVDQADKKANQLSGGQRQRAAIARAIVNNPAVVLADEPTGALDAKTSKDIMELLKKLNQNGMTIIVVTHDEAVASYCDRKIVISDGIIQNQVIQSQ</sequence>